<evidence type="ECO:0000313" key="18">
    <source>
        <dbReference type="Proteomes" id="UP000030671"/>
    </source>
</evidence>
<keyword evidence="5" id="KW-0813">Transport</keyword>
<feature type="region of interest" description="Disordered" evidence="15">
    <location>
        <begin position="136"/>
        <end position="202"/>
    </location>
</feature>
<feature type="compositionally biased region" description="Gly residues" evidence="15">
    <location>
        <begin position="514"/>
        <end position="535"/>
    </location>
</feature>
<feature type="compositionally biased region" description="Basic and acidic residues" evidence="15">
    <location>
        <begin position="498"/>
        <end position="512"/>
    </location>
</feature>
<evidence type="ECO:0000313" key="17">
    <source>
        <dbReference type="EMBL" id="ETW84571.1"/>
    </source>
</evidence>
<evidence type="ECO:0000256" key="10">
    <source>
        <dbReference type="ARBA" id="ARBA00023242"/>
    </source>
</evidence>
<dbReference type="RefSeq" id="XP_009544223.1">
    <property type="nucleotide sequence ID" value="XM_009545928.1"/>
</dbReference>
<proteinExistence type="inferred from homology"/>
<feature type="domain" description="Nucleoporin NSP1-like C-terminal" evidence="16">
    <location>
        <begin position="310"/>
        <end position="409"/>
    </location>
</feature>
<feature type="compositionally biased region" description="Polar residues" evidence="15">
    <location>
        <begin position="85"/>
        <end position="94"/>
    </location>
</feature>
<name>W4KHL3_HETIT</name>
<feature type="compositionally biased region" description="Basic and acidic residues" evidence="15">
    <location>
        <begin position="238"/>
        <end position="248"/>
    </location>
</feature>
<dbReference type="InParanoid" id="W4KHL3"/>
<feature type="region of interest" description="Disordered" evidence="15">
    <location>
        <begin position="1"/>
        <end position="46"/>
    </location>
</feature>
<reference evidence="17 18" key="1">
    <citation type="journal article" date="2012" name="New Phytol.">
        <title>Insight into trade-off between wood decay and parasitism from the genome of a fungal forest pathogen.</title>
        <authorList>
            <person name="Olson A."/>
            <person name="Aerts A."/>
            <person name="Asiegbu F."/>
            <person name="Belbahri L."/>
            <person name="Bouzid O."/>
            <person name="Broberg A."/>
            <person name="Canback B."/>
            <person name="Coutinho P.M."/>
            <person name="Cullen D."/>
            <person name="Dalman K."/>
            <person name="Deflorio G."/>
            <person name="van Diepen L.T."/>
            <person name="Dunand C."/>
            <person name="Duplessis S."/>
            <person name="Durling M."/>
            <person name="Gonthier P."/>
            <person name="Grimwood J."/>
            <person name="Fossdal C.G."/>
            <person name="Hansson D."/>
            <person name="Henrissat B."/>
            <person name="Hietala A."/>
            <person name="Himmelstrand K."/>
            <person name="Hoffmeister D."/>
            <person name="Hogberg N."/>
            <person name="James T.Y."/>
            <person name="Karlsson M."/>
            <person name="Kohler A."/>
            <person name="Kues U."/>
            <person name="Lee Y.H."/>
            <person name="Lin Y.C."/>
            <person name="Lind M."/>
            <person name="Lindquist E."/>
            <person name="Lombard V."/>
            <person name="Lucas S."/>
            <person name="Lunden K."/>
            <person name="Morin E."/>
            <person name="Murat C."/>
            <person name="Park J."/>
            <person name="Raffaello T."/>
            <person name="Rouze P."/>
            <person name="Salamov A."/>
            <person name="Schmutz J."/>
            <person name="Solheim H."/>
            <person name="Stahlberg J."/>
            <person name="Velez H."/>
            <person name="de Vries R.P."/>
            <person name="Wiebenga A."/>
            <person name="Woodward S."/>
            <person name="Yakovlev I."/>
            <person name="Garbelotto M."/>
            <person name="Martin F."/>
            <person name="Grigoriev I.V."/>
            <person name="Stenlid J."/>
        </authorList>
    </citation>
    <scope>NUCLEOTIDE SEQUENCE [LARGE SCALE GENOMIC DNA]</scope>
    <source>
        <strain evidence="17 18">TC 32-1</strain>
    </source>
</reference>
<dbReference type="KEGG" id="hir:HETIRDRAFT_146960"/>
<evidence type="ECO:0000256" key="12">
    <source>
        <dbReference type="ARBA" id="ARBA00078941"/>
    </source>
</evidence>
<dbReference type="EMBL" id="KI925456">
    <property type="protein sequence ID" value="ETW84571.1"/>
    <property type="molecule type" value="Genomic_DNA"/>
</dbReference>
<keyword evidence="14" id="KW-0175">Coiled coil</keyword>
<feature type="compositionally biased region" description="Polar residues" evidence="15">
    <location>
        <begin position="1"/>
        <end position="28"/>
    </location>
</feature>
<dbReference type="GeneID" id="20667172"/>
<feature type="region of interest" description="Disordered" evidence="15">
    <location>
        <begin position="498"/>
        <end position="535"/>
    </location>
</feature>
<dbReference type="STRING" id="747525.W4KHL3"/>
<organism evidence="17 18">
    <name type="scientific">Heterobasidion irregulare (strain TC 32-1)</name>
    <dbReference type="NCBI Taxonomy" id="747525"/>
    <lineage>
        <taxon>Eukaryota</taxon>
        <taxon>Fungi</taxon>
        <taxon>Dikarya</taxon>
        <taxon>Basidiomycota</taxon>
        <taxon>Agaricomycotina</taxon>
        <taxon>Agaricomycetes</taxon>
        <taxon>Russulales</taxon>
        <taxon>Bondarzewiaceae</taxon>
        <taxon>Heterobasidion</taxon>
        <taxon>Heterobasidion annosum species complex</taxon>
    </lineage>
</organism>
<evidence type="ECO:0000256" key="1">
    <source>
        <dbReference type="ARBA" id="ARBA00004335"/>
    </source>
</evidence>
<comment type="subcellular location">
    <subcellularLocation>
        <location evidence="1">Nucleus membrane</location>
        <topology evidence="1">Peripheral membrane protein</topology>
        <orientation evidence="1">Cytoplasmic side</orientation>
    </subcellularLocation>
    <subcellularLocation>
        <location evidence="3">Nucleus membrane</location>
        <topology evidence="3">Peripheral membrane protein</topology>
        <orientation evidence="3">Nucleoplasmic side</orientation>
    </subcellularLocation>
    <subcellularLocation>
        <location evidence="2">Nucleus</location>
        <location evidence="2">Nuclear pore complex</location>
    </subcellularLocation>
</comment>
<dbReference type="Pfam" id="PF05064">
    <property type="entry name" value="Nsp1_C"/>
    <property type="match status" value="1"/>
</dbReference>
<feature type="compositionally biased region" description="Low complexity" evidence="15">
    <location>
        <begin position="292"/>
        <end position="303"/>
    </location>
</feature>
<evidence type="ECO:0000256" key="7">
    <source>
        <dbReference type="ARBA" id="ARBA00022927"/>
    </source>
</evidence>
<feature type="compositionally biased region" description="Low complexity" evidence="15">
    <location>
        <begin position="214"/>
        <end position="225"/>
    </location>
</feature>
<dbReference type="InterPro" id="IPR026010">
    <property type="entry name" value="NSP1/NUP62"/>
</dbReference>
<dbReference type="PANTHER" id="PTHR12084">
    <property type="entry name" value="NUCLEAR PORE GLYCOPROTEIN P62-RELATED"/>
    <property type="match status" value="1"/>
</dbReference>
<comment type="similarity">
    <text evidence="4">Belongs to the nucleoporin NSP1/NUP62 family.</text>
</comment>
<keyword evidence="7" id="KW-0653">Protein transport</keyword>
<keyword evidence="6" id="KW-0509">mRNA transport</keyword>
<dbReference type="GO" id="GO:0044613">
    <property type="term" value="C:nuclear pore central transport channel"/>
    <property type="evidence" value="ECO:0007669"/>
    <property type="project" value="TreeGrafter"/>
</dbReference>
<dbReference type="GO" id="GO:0005543">
    <property type="term" value="F:phospholipid binding"/>
    <property type="evidence" value="ECO:0007669"/>
    <property type="project" value="TreeGrafter"/>
</dbReference>
<dbReference type="HOGENOM" id="CLU_018823_1_0_1"/>
<gene>
    <name evidence="17" type="ORF">HETIRDRAFT_146960</name>
</gene>
<dbReference type="Proteomes" id="UP000030671">
    <property type="component" value="Unassembled WGS sequence"/>
</dbReference>
<dbReference type="GO" id="GO:0031965">
    <property type="term" value="C:nuclear membrane"/>
    <property type="evidence" value="ECO:0007669"/>
    <property type="project" value="UniProtKB-SubCell"/>
</dbReference>
<sequence>MSLFGQTNAASGAQQTPNAFSNTTNTQTGSAFGGGGNIFGPKPASGGLPGGSLFPAANNSANANTGATTTGGSLFGRLGGAANPLTSGGTSGTNPLMGGNATGTGLFPGTSSGTNSLGGNAATLAGTAPGTTGSFGGLFANKPADQGATKATPAPSNFFTPPPSANLGAAGPSTGPTTSLPGGSLFPKKADAPASTSTPAPATASLSAFSLPGSTAGAAKPATTGTGSGRLFGNLNSNKDKPEEKKDGAATAPLFGTLGDTGASTSTSTEKKDVPAPLGSLGTGLGTDKNKAATPSASSLPALNTSSAISVPPPSMLRGKSIEEIVNRWSTELENHVREFAKFSAEVIVWDRALIENGNNLAALYSHVRAAEQEQNDIDQSLDHIEQQQRDLSTTLEIYEKQMEDILGGQGGGLRTLDTGPADTERDKNYMLATELHSHLDDLSSSLTQLVEAANAVSLTPATDNTTPTASENSMMQIAQVLSSHLESLQWIDGASRELEGKVSEVERKVKESGLGGNGNNGSSGGGRRGYGLNR</sequence>
<evidence type="ECO:0000256" key="14">
    <source>
        <dbReference type="SAM" id="Coils"/>
    </source>
</evidence>
<accession>W4KHL3</accession>
<evidence type="ECO:0000256" key="13">
    <source>
        <dbReference type="ARBA" id="ARBA00081079"/>
    </source>
</evidence>
<evidence type="ECO:0000256" key="3">
    <source>
        <dbReference type="ARBA" id="ARBA00004620"/>
    </source>
</evidence>
<dbReference type="AlphaFoldDB" id="W4KHL3"/>
<dbReference type="GO" id="GO:0006606">
    <property type="term" value="P:protein import into nucleus"/>
    <property type="evidence" value="ECO:0007669"/>
    <property type="project" value="TreeGrafter"/>
</dbReference>
<feature type="region of interest" description="Disordered" evidence="15">
    <location>
        <begin position="85"/>
        <end position="104"/>
    </location>
</feature>
<evidence type="ECO:0000256" key="2">
    <source>
        <dbReference type="ARBA" id="ARBA00004567"/>
    </source>
</evidence>
<evidence type="ECO:0000256" key="4">
    <source>
        <dbReference type="ARBA" id="ARBA00005911"/>
    </source>
</evidence>
<evidence type="ECO:0000259" key="16">
    <source>
        <dbReference type="Pfam" id="PF05064"/>
    </source>
</evidence>
<dbReference type="Gene3D" id="1.20.5.170">
    <property type="match status" value="1"/>
</dbReference>
<keyword evidence="8" id="KW-0811">Translocation</keyword>
<dbReference type="PANTHER" id="PTHR12084:SF0">
    <property type="entry name" value="NUCLEAR PORE GLYCOPROTEIN P62"/>
    <property type="match status" value="1"/>
</dbReference>
<dbReference type="OrthoDB" id="344345at2759"/>
<dbReference type="InterPro" id="IPR007758">
    <property type="entry name" value="Nucleoporin_NSP1_C"/>
</dbReference>
<dbReference type="GO" id="GO:0051028">
    <property type="term" value="P:mRNA transport"/>
    <property type="evidence" value="ECO:0007669"/>
    <property type="project" value="UniProtKB-KW"/>
</dbReference>
<keyword evidence="9" id="KW-0906">Nuclear pore complex</keyword>
<evidence type="ECO:0000256" key="6">
    <source>
        <dbReference type="ARBA" id="ARBA00022816"/>
    </source>
</evidence>
<dbReference type="GO" id="GO:0006405">
    <property type="term" value="P:RNA export from nucleus"/>
    <property type="evidence" value="ECO:0007669"/>
    <property type="project" value="TreeGrafter"/>
</dbReference>
<feature type="coiled-coil region" evidence="14">
    <location>
        <begin position="368"/>
        <end position="402"/>
    </location>
</feature>
<evidence type="ECO:0000256" key="11">
    <source>
        <dbReference type="ARBA" id="ARBA00068864"/>
    </source>
</evidence>
<dbReference type="GO" id="GO:0017056">
    <property type="term" value="F:structural constituent of nuclear pore"/>
    <property type="evidence" value="ECO:0007669"/>
    <property type="project" value="InterPro"/>
</dbReference>
<keyword evidence="10" id="KW-0539">Nucleus</keyword>
<feature type="compositionally biased region" description="Low complexity" evidence="15">
    <location>
        <begin position="192"/>
        <end position="202"/>
    </location>
</feature>
<feature type="region of interest" description="Disordered" evidence="15">
    <location>
        <begin position="214"/>
        <end position="316"/>
    </location>
</feature>
<dbReference type="eggNOG" id="KOG2196">
    <property type="taxonomic scope" value="Eukaryota"/>
</dbReference>
<keyword evidence="18" id="KW-1185">Reference proteome</keyword>
<evidence type="ECO:0000256" key="15">
    <source>
        <dbReference type="SAM" id="MobiDB-lite"/>
    </source>
</evidence>
<evidence type="ECO:0000256" key="8">
    <source>
        <dbReference type="ARBA" id="ARBA00023010"/>
    </source>
</evidence>
<evidence type="ECO:0000256" key="5">
    <source>
        <dbReference type="ARBA" id="ARBA00022448"/>
    </source>
</evidence>
<dbReference type="FunFam" id="1.20.5.170:FF:000040">
    <property type="entry name" value="Nuclear pore glycoprotein p62"/>
    <property type="match status" value="1"/>
</dbReference>
<evidence type="ECO:0000256" key="9">
    <source>
        <dbReference type="ARBA" id="ARBA00023132"/>
    </source>
</evidence>
<protein>
    <recommendedName>
        <fullName evidence="11">Nucleoporin NSP1</fullName>
    </recommendedName>
    <alternativeName>
        <fullName evidence="12">Nuclear pore protein NSP1</fullName>
    </alternativeName>
    <alternativeName>
        <fullName evidence="13">Nucleoskeletal-like protein</fullName>
    </alternativeName>
</protein>